<dbReference type="STRING" id="4577.A0A1D6L9C9"/>
<dbReference type="EMBL" id="CM007647">
    <property type="protein sequence ID" value="ONM10795.1"/>
    <property type="molecule type" value="Genomic_DNA"/>
</dbReference>
<evidence type="ECO:0000313" key="1">
    <source>
        <dbReference type="EMBL" id="ONM10795.1"/>
    </source>
</evidence>
<dbReference type="InParanoid" id="A0A1D6L9C9"/>
<gene>
    <name evidence="1" type="ORF">ZEAMMB73_Zm00001d034622</name>
</gene>
<name>A0A1D6L9C9_MAIZE</name>
<accession>A0A1D6L9C9</accession>
<organism evidence="1">
    <name type="scientific">Zea mays</name>
    <name type="common">Maize</name>
    <dbReference type="NCBI Taxonomy" id="4577"/>
    <lineage>
        <taxon>Eukaryota</taxon>
        <taxon>Viridiplantae</taxon>
        <taxon>Streptophyta</taxon>
        <taxon>Embryophyta</taxon>
        <taxon>Tracheophyta</taxon>
        <taxon>Spermatophyta</taxon>
        <taxon>Magnoliopsida</taxon>
        <taxon>Liliopsida</taxon>
        <taxon>Poales</taxon>
        <taxon>Poaceae</taxon>
        <taxon>PACMAD clade</taxon>
        <taxon>Panicoideae</taxon>
        <taxon>Andropogonodae</taxon>
        <taxon>Andropogoneae</taxon>
        <taxon>Tripsacinae</taxon>
        <taxon>Zea</taxon>
    </lineage>
</organism>
<sequence>MPFIEAHGSNHQRSPNLLAEVNLAEEGVLQLLLASIHRLSSRTGSDNEATVSSKYVLFLDNIFILSW</sequence>
<protein>
    <submittedName>
        <fullName evidence="1">Uncharacterized protein</fullName>
    </submittedName>
</protein>
<dbReference type="AlphaFoldDB" id="A0A1D6L9C9"/>
<reference evidence="1" key="1">
    <citation type="submission" date="2015-12" db="EMBL/GenBank/DDBJ databases">
        <title>Update maize B73 reference genome by single molecule sequencing technologies.</title>
        <authorList>
            <consortium name="Maize Genome Sequencing Project"/>
            <person name="Ware D."/>
        </authorList>
    </citation>
    <scope>NUCLEOTIDE SEQUENCE [LARGE SCALE GENOMIC DNA]</scope>
    <source>
        <tissue evidence="1">Seedling</tissue>
    </source>
</reference>
<proteinExistence type="predicted"/>